<dbReference type="InterPro" id="IPR034660">
    <property type="entry name" value="DinB/YfiT-like"/>
</dbReference>
<organism evidence="3 4">
    <name type="scientific">Allohahella marinimesophila</name>
    <dbReference type="NCBI Taxonomy" id="1054972"/>
    <lineage>
        <taxon>Bacteria</taxon>
        <taxon>Pseudomonadati</taxon>
        <taxon>Pseudomonadota</taxon>
        <taxon>Gammaproteobacteria</taxon>
        <taxon>Oceanospirillales</taxon>
        <taxon>Hahellaceae</taxon>
        <taxon>Allohahella</taxon>
    </lineage>
</organism>
<keyword evidence="2" id="KW-0479">Metal-binding</keyword>
<reference evidence="4" key="1">
    <citation type="journal article" date="2019" name="Int. J. Syst. Evol. Microbiol.">
        <title>The Global Catalogue of Microorganisms (GCM) 10K type strain sequencing project: providing services to taxonomists for standard genome sequencing and annotation.</title>
        <authorList>
            <consortium name="The Broad Institute Genomics Platform"/>
            <consortium name="The Broad Institute Genome Sequencing Center for Infectious Disease"/>
            <person name="Wu L."/>
            <person name="Ma J."/>
        </authorList>
    </citation>
    <scope>NUCLEOTIDE SEQUENCE [LARGE SCALE GENOMIC DNA]</scope>
    <source>
        <strain evidence="4">JCM 17555</strain>
    </source>
</reference>
<evidence type="ECO:0000256" key="2">
    <source>
        <dbReference type="ARBA" id="ARBA00022723"/>
    </source>
</evidence>
<gene>
    <name evidence="3" type="ORF">GCM10022278_23880</name>
</gene>
<sequence length="178" mass="20085">MKRHFELMANYNQWMNAKVYDAASKMSESEITKDRGAFFGSVLGTLNHIAVGDIIWLKRFATHPGSTKALQNVSDLPNPGSLDGMLFDNFRSLRRHRNWLDDQIIRWVSALEDKGLDCVLSYRNTKGIASDKRFSSLIMHFFNHQTHHRGQASVLLSQAGQDIGVTDLLALIPQDVAV</sequence>
<proteinExistence type="inferred from homology"/>
<protein>
    <submittedName>
        <fullName evidence="3">DinB family protein</fullName>
    </submittedName>
</protein>
<dbReference type="InterPro" id="IPR007837">
    <property type="entry name" value="DinB"/>
</dbReference>
<dbReference type="Proteomes" id="UP001501337">
    <property type="component" value="Unassembled WGS sequence"/>
</dbReference>
<comment type="similarity">
    <text evidence="1">Belongs to the DinB family.</text>
</comment>
<accession>A0ABP7PGI7</accession>
<dbReference type="PANTHER" id="PTHR37302">
    <property type="entry name" value="SLR1116 PROTEIN"/>
    <property type="match status" value="1"/>
</dbReference>
<dbReference type="Gene3D" id="1.20.120.450">
    <property type="entry name" value="dinb family like domain"/>
    <property type="match status" value="1"/>
</dbReference>
<dbReference type="SUPFAM" id="SSF109854">
    <property type="entry name" value="DinB/YfiT-like putative metalloenzymes"/>
    <property type="match status" value="1"/>
</dbReference>
<dbReference type="RefSeq" id="WP_344806627.1">
    <property type="nucleotide sequence ID" value="NZ_BAABBO010000010.1"/>
</dbReference>
<comment type="caution">
    <text evidence="3">The sequence shown here is derived from an EMBL/GenBank/DDBJ whole genome shotgun (WGS) entry which is preliminary data.</text>
</comment>
<dbReference type="PANTHER" id="PTHR37302:SF1">
    <property type="entry name" value="PROTEIN DINB"/>
    <property type="match status" value="1"/>
</dbReference>
<evidence type="ECO:0000256" key="1">
    <source>
        <dbReference type="ARBA" id="ARBA00008635"/>
    </source>
</evidence>
<evidence type="ECO:0000313" key="4">
    <source>
        <dbReference type="Proteomes" id="UP001501337"/>
    </source>
</evidence>
<dbReference type="Pfam" id="PF05163">
    <property type="entry name" value="DinB"/>
    <property type="match status" value="1"/>
</dbReference>
<name>A0ABP7PGI7_9GAMM</name>
<keyword evidence="4" id="KW-1185">Reference proteome</keyword>
<dbReference type="EMBL" id="BAABBO010000010">
    <property type="protein sequence ID" value="GAA3965266.1"/>
    <property type="molecule type" value="Genomic_DNA"/>
</dbReference>
<evidence type="ECO:0000313" key="3">
    <source>
        <dbReference type="EMBL" id="GAA3965266.1"/>
    </source>
</evidence>